<organism evidence="25 26">
    <name type="scientific">Spirochaeta isovalerica</name>
    <dbReference type="NCBI Taxonomy" id="150"/>
    <lineage>
        <taxon>Bacteria</taxon>
        <taxon>Pseudomonadati</taxon>
        <taxon>Spirochaetota</taxon>
        <taxon>Spirochaetia</taxon>
        <taxon>Spirochaetales</taxon>
        <taxon>Spirochaetaceae</taxon>
        <taxon>Spirochaeta</taxon>
    </lineage>
</organism>
<accession>A0A841RBK2</accession>
<keyword evidence="11 24" id="KW-0812">Transmembrane</keyword>
<evidence type="ECO:0000256" key="12">
    <source>
        <dbReference type="ARBA" id="ARBA00022695"/>
    </source>
</evidence>
<evidence type="ECO:0000256" key="18">
    <source>
        <dbReference type="ARBA" id="ARBA00029893"/>
    </source>
</evidence>
<evidence type="ECO:0000256" key="6">
    <source>
        <dbReference type="ARBA" id="ARBA00012487"/>
    </source>
</evidence>
<dbReference type="GO" id="GO:0005886">
    <property type="term" value="C:plasma membrane"/>
    <property type="evidence" value="ECO:0007669"/>
    <property type="project" value="UniProtKB-SubCell"/>
</dbReference>
<dbReference type="Pfam" id="PF01148">
    <property type="entry name" value="CTP_transf_1"/>
    <property type="match status" value="1"/>
</dbReference>
<evidence type="ECO:0000256" key="20">
    <source>
        <dbReference type="ARBA" id="ARBA00032253"/>
    </source>
</evidence>
<feature type="transmembrane region" description="Helical" evidence="24">
    <location>
        <begin position="141"/>
        <end position="164"/>
    </location>
</feature>
<evidence type="ECO:0000256" key="5">
    <source>
        <dbReference type="ARBA" id="ARBA00010185"/>
    </source>
</evidence>
<evidence type="ECO:0000256" key="24">
    <source>
        <dbReference type="SAM" id="Phobius"/>
    </source>
</evidence>
<evidence type="ECO:0000256" key="19">
    <source>
        <dbReference type="ARBA" id="ARBA00031825"/>
    </source>
</evidence>
<keyword evidence="16" id="KW-0594">Phospholipid biosynthesis</keyword>
<dbReference type="EMBL" id="JACHGJ010000006">
    <property type="protein sequence ID" value="MBB6481313.1"/>
    <property type="molecule type" value="Genomic_DNA"/>
</dbReference>
<dbReference type="PANTHER" id="PTHR46382:SF1">
    <property type="entry name" value="PHOSPHATIDATE CYTIDYLYLTRANSFERASE"/>
    <property type="match status" value="1"/>
</dbReference>
<evidence type="ECO:0000256" key="13">
    <source>
        <dbReference type="ARBA" id="ARBA00022989"/>
    </source>
</evidence>
<evidence type="ECO:0000256" key="22">
    <source>
        <dbReference type="ARBA" id="ARBA00032743"/>
    </source>
</evidence>
<dbReference type="PANTHER" id="PTHR46382">
    <property type="entry name" value="PHOSPHATIDATE CYTIDYLYLTRANSFERASE"/>
    <property type="match status" value="1"/>
</dbReference>
<evidence type="ECO:0000256" key="14">
    <source>
        <dbReference type="ARBA" id="ARBA00023098"/>
    </source>
</evidence>
<evidence type="ECO:0000256" key="7">
    <source>
        <dbReference type="ARBA" id="ARBA00019373"/>
    </source>
</evidence>
<evidence type="ECO:0000256" key="21">
    <source>
        <dbReference type="ARBA" id="ARBA00032396"/>
    </source>
</evidence>
<dbReference type="AlphaFoldDB" id="A0A841RBK2"/>
<comment type="similarity">
    <text evidence="5">Belongs to the CDS family.</text>
</comment>
<feature type="transmembrane region" description="Helical" evidence="24">
    <location>
        <begin position="255"/>
        <end position="275"/>
    </location>
</feature>
<reference evidence="25 26" key="1">
    <citation type="submission" date="2020-08" db="EMBL/GenBank/DDBJ databases">
        <title>Genomic Encyclopedia of Type Strains, Phase IV (KMG-IV): sequencing the most valuable type-strain genomes for metagenomic binning, comparative biology and taxonomic classification.</title>
        <authorList>
            <person name="Goeker M."/>
        </authorList>
    </citation>
    <scope>NUCLEOTIDE SEQUENCE [LARGE SCALE GENOMIC DNA]</scope>
    <source>
        <strain evidence="25 26">DSM 2461</strain>
    </source>
</reference>
<keyword evidence="12 25" id="KW-0548">Nucleotidyltransferase</keyword>
<keyword evidence="8" id="KW-1003">Cell membrane</keyword>
<dbReference type="GO" id="GO:0016024">
    <property type="term" value="P:CDP-diacylglycerol biosynthetic process"/>
    <property type="evidence" value="ECO:0007669"/>
    <property type="project" value="TreeGrafter"/>
</dbReference>
<keyword evidence="17" id="KW-1208">Phospholipid metabolism</keyword>
<feature type="transmembrane region" description="Helical" evidence="24">
    <location>
        <begin position="61"/>
        <end position="80"/>
    </location>
</feature>
<evidence type="ECO:0000256" key="1">
    <source>
        <dbReference type="ARBA" id="ARBA00001698"/>
    </source>
</evidence>
<evidence type="ECO:0000256" key="11">
    <source>
        <dbReference type="ARBA" id="ARBA00022692"/>
    </source>
</evidence>
<protein>
    <recommendedName>
        <fullName evidence="7">Phosphatidate cytidylyltransferase</fullName>
        <ecNumber evidence="6">2.7.7.41</ecNumber>
    </recommendedName>
    <alternativeName>
        <fullName evidence="20">CDP-DAG synthase</fullName>
    </alternativeName>
    <alternativeName>
        <fullName evidence="22">CDP-DG synthase</fullName>
    </alternativeName>
    <alternativeName>
        <fullName evidence="18">CDP-diacylglycerol synthase</fullName>
    </alternativeName>
    <alternativeName>
        <fullName evidence="21">CDP-diglyceride pyrophosphorylase</fullName>
    </alternativeName>
    <alternativeName>
        <fullName evidence="23">CDP-diglyceride synthase</fullName>
    </alternativeName>
    <alternativeName>
        <fullName evidence="19">CTP:phosphatidate cytidylyltransferase</fullName>
    </alternativeName>
</protein>
<keyword evidence="15 24" id="KW-0472">Membrane</keyword>
<keyword evidence="13 24" id="KW-1133">Transmembrane helix</keyword>
<keyword evidence="26" id="KW-1185">Reference proteome</keyword>
<evidence type="ECO:0000313" key="25">
    <source>
        <dbReference type="EMBL" id="MBB6481313.1"/>
    </source>
</evidence>
<comment type="pathway">
    <text evidence="3">Phospholipid metabolism; CDP-diacylglycerol biosynthesis; CDP-diacylglycerol from sn-glycerol 3-phosphate: step 3/3.</text>
</comment>
<evidence type="ECO:0000256" key="17">
    <source>
        <dbReference type="ARBA" id="ARBA00023264"/>
    </source>
</evidence>
<comment type="caution">
    <text evidence="25">The sequence shown here is derived from an EMBL/GenBank/DDBJ whole genome shotgun (WGS) entry which is preliminary data.</text>
</comment>
<evidence type="ECO:0000256" key="15">
    <source>
        <dbReference type="ARBA" id="ARBA00023136"/>
    </source>
</evidence>
<evidence type="ECO:0000256" key="4">
    <source>
        <dbReference type="ARBA" id="ARBA00005189"/>
    </source>
</evidence>
<feature type="transmembrane region" description="Helical" evidence="24">
    <location>
        <begin position="86"/>
        <end position="104"/>
    </location>
</feature>
<gene>
    <name evidence="25" type="ORF">HNR50_002993</name>
</gene>
<name>A0A841RBK2_9SPIO</name>
<sequence>MKNLTKRILLFVIAIPGLSALILFGNVLNFLPINLLVIILGALGSREMAGMFHAMDIKVNKTFLTVSGALIPIITWMQVIGMINPGSLLFFITLLVILIFVISLKPSGDSFEKNLPVMSASIMTLIYPGVFLSYITRITSLPYSSVILLIFMCIVYLNDSNAWLFGMLWGKKSRGFVAVSPNKSLVGFLGGVLASVIVAVSSRFIFPDIITGSIPLLIGLGIVAGVTSIIGDLVESAMKRSSGVKDSGSIIPGRGGMLDSIDSLIFAAPGFYYVILLATAGL</sequence>
<proteinExistence type="inferred from homology"/>
<feature type="transmembrane region" description="Helical" evidence="24">
    <location>
        <begin position="30"/>
        <end position="49"/>
    </location>
</feature>
<evidence type="ECO:0000256" key="10">
    <source>
        <dbReference type="ARBA" id="ARBA00022679"/>
    </source>
</evidence>
<evidence type="ECO:0000256" key="9">
    <source>
        <dbReference type="ARBA" id="ARBA00022516"/>
    </source>
</evidence>
<evidence type="ECO:0000256" key="3">
    <source>
        <dbReference type="ARBA" id="ARBA00005119"/>
    </source>
</evidence>
<dbReference type="Proteomes" id="UP000587760">
    <property type="component" value="Unassembled WGS sequence"/>
</dbReference>
<evidence type="ECO:0000256" key="23">
    <source>
        <dbReference type="ARBA" id="ARBA00033406"/>
    </source>
</evidence>
<evidence type="ECO:0000256" key="8">
    <source>
        <dbReference type="ARBA" id="ARBA00022475"/>
    </source>
</evidence>
<comment type="catalytic activity">
    <reaction evidence="1">
        <text>a 1,2-diacyl-sn-glycero-3-phosphate + CTP + H(+) = a CDP-1,2-diacyl-sn-glycerol + diphosphate</text>
        <dbReference type="Rhea" id="RHEA:16229"/>
        <dbReference type="ChEBI" id="CHEBI:15378"/>
        <dbReference type="ChEBI" id="CHEBI:33019"/>
        <dbReference type="ChEBI" id="CHEBI:37563"/>
        <dbReference type="ChEBI" id="CHEBI:58332"/>
        <dbReference type="ChEBI" id="CHEBI:58608"/>
        <dbReference type="EC" id="2.7.7.41"/>
    </reaction>
</comment>
<evidence type="ECO:0000256" key="2">
    <source>
        <dbReference type="ARBA" id="ARBA00004651"/>
    </source>
</evidence>
<evidence type="ECO:0000313" key="26">
    <source>
        <dbReference type="Proteomes" id="UP000587760"/>
    </source>
</evidence>
<keyword evidence="14" id="KW-0443">Lipid metabolism</keyword>
<dbReference type="EC" id="2.7.7.41" evidence="6"/>
<feature type="transmembrane region" description="Helical" evidence="24">
    <location>
        <begin position="185"/>
        <end position="206"/>
    </location>
</feature>
<dbReference type="GO" id="GO:0004605">
    <property type="term" value="F:phosphatidate cytidylyltransferase activity"/>
    <property type="evidence" value="ECO:0007669"/>
    <property type="project" value="UniProtKB-EC"/>
</dbReference>
<dbReference type="RefSeq" id="WP_184747566.1">
    <property type="nucleotide sequence ID" value="NZ_JACHGJ010000006.1"/>
</dbReference>
<keyword evidence="9" id="KW-0444">Lipid biosynthesis</keyword>
<evidence type="ECO:0000256" key="16">
    <source>
        <dbReference type="ARBA" id="ARBA00023209"/>
    </source>
</evidence>
<comment type="subcellular location">
    <subcellularLocation>
        <location evidence="2">Cell membrane</location>
        <topology evidence="2">Multi-pass membrane protein</topology>
    </subcellularLocation>
</comment>
<feature type="transmembrane region" description="Helical" evidence="24">
    <location>
        <begin position="116"/>
        <end position="135"/>
    </location>
</feature>
<keyword evidence="10 25" id="KW-0808">Transferase</keyword>
<comment type="pathway">
    <text evidence="4">Lipid metabolism.</text>
</comment>
<feature type="transmembrane region" description="Helical" evidence="24">
    <location>
        <begin position="212"/>
        <end position="234"/>
    </location>
</feature>